<dbReference type="EMBL" id="CAFBAA010000053">
    <property type="protein sequence ID" value="CAB4845277.1"/>
    <property type="molecule type" value="Genomic_DNA"/>
</dbReference>
<evidence type="ECO:0000313" key="4">
    <source>
        <dbReference type="EMBL" id="CAB4707306.1"/>
    </source>
</evidence>
<dbReference type="InterPro" id="IPR007159">
    <property type="entry name" value="SpoVT-AbrB_dom"/>
</dbReference>
<name>A0A6J7VM78_9ZZZZ</name>
<feature type="domain" description="SpoVT-AbrB" evidence="2">
    <location>
        <begin position="21"/>
        <end position="67"/>
    </location>
</feature>
<dbReference type="GO" id="GO:0003677">
    <property type="term" value="F:DNA binding"/>
    <property type="evidence" value="ECO:0007669"/>
    <property type="project" value="InterPro"/>
</dbReference>
<dbReference type="Pfam" id="PF04014">
    <property type="entry name" value="MazE_antitoxin"/>
    <property type="match status" value="1"/>
</dbReference>
<gene>
    <name evidence="3" type="ORF">UFOPK2342_00549</name>
    <name evidence="4" type="ORF">UFOPK2423_01514</name>
    <name evidence="5" type="ORF">UFOPK3266_01509</name>
    <name evidence="6" type="ORF">UFOPK4367_01526</name>
</gene>
<dbReference type="EMBL" id="CAEZXB010000007">
    <property type="protein sequence ID" value="CAB4672744.1"/>
    <property type="molecule type" value="Genomic_DNA"/>
</dbReference>
<dbReference type="AlphaFoldDB" id="A0A6J7VM78"/>
<organism evidence="6">
    <name type="scientific">freshwater metagenome</name>
    <dbReference type="NCBI Taxonomy" id="449393"/>
    <lineage>
        <taxon>unclassified sequences</taxon>
        <taxon>metagenomes</taxon>
        <taxon>ecological metagenomes</taxon>
    </lineage>
</organism>
<sequence length="93" mass="10309">MVSKVKAKKAGTTPRERRGRTTQSRISAKNQVTLPVDLLRASGLKPGDGVEFVLSPKGVLEVRAISNSWDDFCGLGDGVYDSFDLRKERDSWR</sequence>
<dbReference type="SMART" id="SM00966">
    <property type="entry name" value="SpoVT_AbrB"/>
    <property type="match status" value="1"/>
</dbReference>
<dbReference type="InterPro" id="IPR037914">
    <property type="entry name" value="SpoVT-AbrB_sf"/>
</dbReference>
<feature type="region of interest" description="Disordered" evidence="1">
    <location>
        <begin position="1"/>
        <end position="27"/>
    </location>
</feature>
<evidence type="ECO:0000313" key="5">
    <source>
        <dbReference type="EMBL" id="CAB4845277.1"/>
    </source>
</evidence>
<reference evidence="6" key="1">
    <citation type="submission" date="2020-05" db="EMBL/GenBank/DDBJ databases">
        <authorList>
            <person name="Chiriac C."/>
            <person name="Salcher M."/>
            <person name="Ghai R."/>
            <person name="Kavagutti S V."/>
        </authorList>
    </citation>
    <scope>NUCLEOTIDE SEQUENCE</scope>
</reference>
<protein>
    <submittedName>
        <fullName evidence="6">Unannotated protein</fullName>
    </submittedName>
</protein>
<proteinExistence type="predicted"/>
<dbReference type="Gene3D" id="2.10.260.10">
    <property type="match status" value="1"/>
</dbReference>
<evidence type="ECO:0000313" key="6">
    <source>
        <dbReference type="EMBL" id="CAB5078176.1"/>
    </source>
</evidence>
<dbReference type="EMBL" id="CAFBRC010000153">
    <property type="protein sequence ID" value="CAB5078176.1"/>
    <property type="molecule type" value="Genomic_DNA"/>
</dbReference>
<dbReference type="EMBL" id="CAEZXN010000052">
    <property type="protein sequence ID" value="CAB4707306.1"/>
    <property type="molecule type" value="Genomic_DNA"/>
</dbReference>
<evidence type="ECO:0000256" key="1">
    <source>
        <dbReference type="SAM" id="MobiDB-lite"/>
    </source>
</evidence>
<dbReference type="SUPFAM" id="SSF89447">
    <property type="entry name" value="AbrB/MazE/MraZ-like"/>
    <property type="match status" value="1"/>
</dbReference>
<dbReference type="PROSITE" id="PS51740">
    <property type="entry name" value="SPOVT_ABRB"/>
    <property type="match status" value="1"/>
</dbReference>
<evidence type="ECO:0000313" key="3">
    <source>
        <dbReference type="EMBL" id="CAB4672744.1"/>
    </source>
</evidence>
<evidence type="ECO:0000259" key="2">
    <source>
        <dbReference type="PROSITE" id="PS51740"/>
    </source>
</evidence>
<accession>A0A6J7VM78</accession>